<feature type="transmembrane region" description="Helical" evidence="1">
    <location>
        <begin position="300"/>
        <end position="318"/>
    </location>
</feature>
<gene>
    <name evidence="3" type="ORF">H7849_18825</name>
</gene>
<feature type="transmembrane region" description="Helical" evidence="1">
    <location>
        <begin position="222"/>
        <end position="240"/>
    </location>
</feature>
<protein>
    <submittedName>
        <fullName evidence="3">DUF1624 domain-containing protein</fullName>
    </submittedName>
</protein>
<feature type="transmembrane region" description="Helical" evidence="1">
    <location>
        <begin position="330"/>
        <end position="348"/>
    </location>
</feature>
<reference evidence="3 4" key="1">
    <citation type="submission" date="2020-08" db="EMBL/GenBank/DDBJ databases">
        <title>Edaphobacter telluris sp. nov. and Acidobacterium dinghuensis sp. nov., two acidobacteria isolated from forest soil.</title>
        <authorList>
            <person name="Fu J."/>
            <person name="Qiu L."/>
        </authorList>
    </citation>
    <scope>NUCLEOTIDE SEQUENCE [LARGE SCALE GENOMIC DNA]</scope>
    <source>
        <strain evidence="3">4Y35</strain>
    </source>
</reference>
<evidence type="ECO:0000256" key="1">
    <source>
        <dbReference type="SAM" id="Phobius"/>
    </source>
</evidence>
<sequence>MSQRVASIDWMRGFVMVLMIVDHASMAFDAHHLDHDSAMYADAGTMALPGAEFFTRWITHLCAPTFVFLMGTSLALSVERRVVKGVNAWEIDKSMLTRGAIIALLDLTIISLGSGYWNFGVLFAIGVSMICMVPLRRLPTWAMLLLAIGWMFLGEILTGWFWVPPGNSSVPAALTVANYASSMLVIKYPVIPWLAISVLGWVFGRHLIRFAASQSKVSGRNVLWACGAVSLILFAVARGMRGYGDMFLHRADDSWQQWLHVSKYPPSLTYYALELGILFLCLAVLRTLELRIGVRQNGMFYVFGQTAMFFYIVHRLAFEVPATYFGLRDVYGLGATYGVSAVMLVLLYPACRWYRTVKAAHPQSILKYL</sequence>
<keyword evidence="4" id="KW-1185">Reference proteome</keyword>
<dbReference type="InterPro" id="IPR012429">
    <property type="entry name" value="HGSNAT_cat"/>
</dbReference>
<evidence type="ECO:0000259" key="2">
    <source>
        <dbReference type="Pfam" id="PF07786"/>
    </source>
</evidence>
<keyword evidence="1" id="KW-1133">Transmembrane helix</keyword>
<dbReference type="EMBL" id="CP060394">
    <property type="protein sequence ID" value="QNI35067.1"/>
    <property type="molecule type" value="Genomic_DNA"/>
</dbReference>
<accession>A0A7G8BR97</accession>
<dbReference type="AlphaFoldDB" id="A0A7G8BR97"/>
<dbReference type="KEGG" id="adin:H7849_18825"/>
<keyword evidence="1" id="KW-0812">Transmembrane</keyword>
<proteinExistence type="predicted"/>
<keyword evidence="1" id="KW-0472">Membrane</keyword>
<feature type="transmembrane region" description="Helical" evidence="1">
    <location>
        <begin position="96"/>
        <end position="113"/>
    </location>
</feature>
<dbReference type="PANTHER" id="PTHR40407:SF1">
    <property type="entry name" value="HEPARAN-ALPHA-GLUCOSAMINIDE N-ACETYLTRANSFERASE CATALYTIC DOMAIN-CONTAINING PROTEIN"/>
    <property type="match status" value="1"/>
</dbReference>
<dbReference type="Pfam" id="PF07786">
    <property type="entry name" value="HGSNAT_cat"/>
    <property type="match status" value="1"/>
</dbReference>
<feature type="transmembrane region" description="Helical" evidence="1">
    <location>
        <begin position="268"/>
        <end position="288"/>
    </location>
</feature>
<dbReference type="Proteomes" id="UP000515312">
    <property type="component" value="Chromosome"/>
</dbReference>
<evidence type="ECO:0000313" key="4">
    <source>
        <dbReference type="Proteomes" id="UP000515312"/>
    </source>
</evidence>
<feature type="transmembrane region" description="Helical" evidence="1">
    <location>
        <begin position="57"/>
        <end position="76"/>
    </location>
</feature>
<feature type="transmembrane region" description="Helical" evidence="1">
    <location>
        <begin position="119"/>
        <end position="135"/>
    </location>
</feature>
<feature type="transmembrane region" description="Helical" evidence="1">
    <location>
        <begin position="142"/>
        <end position="163"/>
    </location>
</feature>
<evidence type="ECO:0000313" key="3">
    <source>
        <dbReference type="EMBL" id="QNI35067.1"/>
    </source>
</evidence>
<feature type="transmembrane region" description="Helical" evidence="1">
    <location>
        <begin position="183"/>
        <end position="202"/>
    </location>
</feature>
<name>A0A7G8BR97_9BACT</name>
<dbReference type="PANTHER" id="PTHR40407">
    <property type="entry name" value="MEMBRANE PROTEIN-LIKE PROTEIN"/>
    <property type="match status" value="1"/>
</dbReference>
<feature type="domain" description="Heparan-alpha-glucosaminide N-acetyltransferase catalytic" evidence="2">
    <location>
        <begin position="4"/>
        <end position="231"/>
    </location>
</feature>
<organism evidence="3 4">
    <name type="scientific">Alloacidobacterium dinghuense</name>
    <dbReference type="NCBI Taxonomy" id="2763107"/>
    <lineage>
        <taxon>Bacteria</taxon>
        <taxon>Pseudomonadati</taxon>
        <taxon>Acidobacteriota</taxon>
        <taxon>Terriglobia</taxon>
        <taxon>Terriglobales</taxon>
        <taxon>Acidobacteriaceae</taxon>
        <taxon>Alloacidobacterium</taxon>
    </lineage>
</organism>